<dbReference type="PROSITE" id="PS50111">
    <property type="entry name" value="CHEMOTAXIS_TRANSDUC_2"/>
    <property type="match status" value="1"/>
</dbReference>
<evidence type="ECO:0000256" key="1">
    <source>
        <dbReference type="ARBA" id="ARBA00022500"/>
    </source>
</evidence>
<feature type="transmembrane region" description="Helical" evidence="5">
    <location>
        <begin position="281"/>
        <end position="303"/>
    </location>
</feature>
<feature type="domain" description="Methyl-accepting transducer" evidence="6">
    <location>
        <begin position="443"/>
        <end position="672"/>
    </location>
</feature>
<dbReference type="SUPFAM" id="SSF158472">
    <property type="entry name" value="HAMP domain-like"/>
    <property type="match status" value="1"/>
</dbReference>
<accession>A0ABM9VB39</accession>
<feature type="coiled-coil region" evidence="4">
    <location>
        <begin position="455"/>
        <end position="482"/>
    </location>
</feature>
<protein>
    <submittedName>
        <fullName evidence="8">Methyl-accepting chemotaxis protein</fullName>
    </submittedName>
</protein>
<sequence>MFSLISTFKIAHRVSMLALAALCGIAVIAGMLLWQRQMEARYRVAEETLIERDGVLAALEDGLHESRLHQRDFLLTRDMKSVARLDQTMDQVRQSLNHLADEATPQTRTRLEALAQGAAAYSDRMKALVAKNAELGLTPTEGLEGAMRNGVHSIEKLIDTVANAEIRASMLMMRRHEKDFILRRDEAYTGKHAAEVETFKALVKQEYRPGAERQRIMDALEIYTASFRFYAQAVLEEQKARETVATAYNALLPVVADISTAYRQEREASALKNQTAAETTVSIVVALIALAVISLFAGVYLIGRSITRPATAITGAMRRLAGGETELDVPGLRRSDEFGAMAQALEVFRQAAIAKIELETEALVARRQAEEEKARFQREAEAEAKTRLMQATTGLAAALHRLAAGDLSFELHEPFAPDFEALRHDLNRTIRQLDAAMSGVVQSSVAIDGGSQEISQSAADLARRTEQQAASLEETAAALDELTTNIRISAERAVEARAVAHSADEDASRTADLVVDTIMAMEKIEQSSGKIGSIISVIDEIAFQTNLLALNAGVEAARAGEAGRGFAVVAQEVRELAQRSAKAAAEIKVLIRNSSTEVKDGARFVRETGAALSRIGGSVKTINDHIEAIAVATKEQSLGLSEINATVNHLDQGTQQNAAMVEENNAASAMLAGETARLKELVYQFQLSETDMQMQRMSQREAA</sequence>
<dbReference type="CDD" id="cd06225">
    <property type="entry name" value="HAMP"/>
    <property type="match status" value="1"/>
</dbReference>
<keyword evidence="5" id="KW-1133">Transmembrane helix</keyword>
<proteinExistence type="inferred from homology"/>
<dbReference type="PANTHER" id="PTHR43531">
    <property type="entry name" value="PROTEIN ICFG"/>
    <property type="match status" value="1"/>
</dbReference>
<feature type="coiled-coil region" evidence="4">
    <location>
        <begin position="353"/>
        <end position="386"/>
    </location>
</feature>
<keyword evidence="1" id="KW-0145">Chemotaxis</keyword>
<dbReference type="SMART" id="SM00304">
    <property type="entry name" value="HAMP"/>
    <property type="match status" value="2"/>
</dbReference>
<keyword evidence="5" id="KW-0812">Transmembrane</keyword>
<dbReference type="Proteomes" id="UP000191812">
    <property type="component" value="Unassembled WGS sequence"/>
</dbReference>
<dbReference type="InterPro" id="IPR004089">
    <property type="entry name" value="MCPsignal_dom"/>
</dbReference>
<keyword evidence="5" id="KW-0472">Membrane</keyword>
<feature type="domain" description="HAMP" evidence="7">
    <location>
        <begin position="304"/>
        <end position="357"/>
    </location>
</feature>
<feature type="domain" description="HAMP" evidence="7">
    <location>
        <begin position="386"/>
        <end position="438"/>
    </location>
</feature>
<keyword evidence="3" id="KW-0807">Transducer</keyword>
<organism evidence="8 9">
    <name type="scientific">Agrobacterium genomosp. 13 str. CFBP 6927</name>
    <dbReference type="NCBI Taxonomy" id="1183428"/>
    <lineage>
        <taxon>Bacteria</taxon>
        <taxon>Pseudomonadati</taxon>
        <taxon>Pseudomonadota</taxon>
        <taxon>Alphaproteobacteria</taxon>
        <taxon>Hyphomicrobiales</taxon>
        <taxon>Rhizobiaceae</taxon>
        <taxon>Rhizobium/Agrobacterium group</taxon>
        <taxon>Agrobacterium</taxon>
        <taxon>Agrobacterium tumefaciens complex</taxon>
    </lineage>
</organism>
<dbReference type="Gene3D" id="1.10.287.950">
    <property type="entry name" value="Methyl-accepting chemotaxis protein"/>
    <property type="match status" value="1"/>
</dbReference>
<comment type="similarity">
    <text evidence="2">Belongs to the methyl-accepting chemotaxis (MCP) protein family.</text>
</comment>
<evidence type="ECO:0000313" key="9">
    <source>
        <dbReference type="Proteomes" id="UP000191812"/>
    </source>
</evidence>
<dbReference type="EMBL" id="FBWH01000008">
    <property type="protein sequence ID" value="CUX10655.1"/>
    <property type="molecule type" value="Genomic_DNA"/>
</dbReference>
<evidence type="ECO:0000313" key="8">
    <source>
        <dbReference type="EMBL" id="CUX10655.1"/>
    </source>
</evidence>
<evidence type="ECO:0000259" key="6">
    <source>
        <dbReference type="PROSITE" id="PS50111"/>
    </source>
</evidence>
<evidence type="ECO:0000259" key="7">
    <source>
        <dbReference type="PROSITE" id="PS50885"/>
    </source>
</evidence>
<keyword evidence="9" id="KW-1185">Reference proteome</keyword>
<evidence type="ECO:0000256" key="5">
    <source>
        <dbReference type="SAM" id="Phobius"/>
    </source>
</evidence>
<dbReference type="InterPro" id="IPR051310">
    <property type="entry name" value="MCP_chemotaxis"/>
</dbReference>
<dbReference type="InterPro" id="IPR003660">
    <property type="entry name" value="HAMP_dom"/>
</dbReference>
<evidence type="ECO:0000256" key="4">
    <source>
        <dbReference type="SAM" id="Coils"/>
    </source>
</evidence>
<gene>
    <name evidence="8" type="ORF">AGR13a_Cc160098</name>
</gene>
<dbReference type="PANTHER" id="PTHR43531:SF11">
    <property type="entry name" value="METHYL-ACCEPTING CHEMOTAXIS PROTEIN 3"/>
    <property type="match status" value="1"/>
</dbReference>
<keyword evidence="4" id="KW-0175">Coiled coil</keyword>
<dbReference type="PROSITE" id="PS50885">
    <property type="entry name" value="HAMP"/>
    <property type="match status" value="2"/>
</dbReference>
<dbReference type="CDD" id="cd11386">
    <property type="entry name" value="MCP_signal"/>
    <property type="match status" value="1"/>
</dbReference>
<comment type="caution">
    <text evidence="8">The sequence shown here is derived from an EMBL/GenBank/DDBJ whole genome shotgun (WGS) entry which is preliminary data.</text>
</comment>
<dbReference type="Pfam" id="PF00015">
    <property type="entry name" value="MCPsignal"/>
    <property type="match status" value="1"/>
</dbReference>
<dbReference type="Gene3D" id="6.10.340.10">
    <property type="match status" value="1"/>
</dbReference>
<reference evidence="8 9" key="1">
    <citation type="submission" date="2016-01" db="EMBL/GenBank/DDBJ databases">
        <authorList>
            <person name="Regsiter A."/>
            <person name="william w."/>
        </authorList>
    </citation>
    <scope>NUCLEOTIDE SEQUENCE [LARGE SCALE GENOMIC DNA]</scope>
    <source>
        <strain evidence="8 9">CFBP 6927</strain>
    </source>
</reference>
<evidence type="ECO:0000256" key="2">
    <source>
        <dbReference type="ARBA" id="ARBA00029447"/>
    </source>
</evidence>
<dbReference type="RefSeq" id="WP_080834105.1">
    <property type="nucleotide sequence ID" value="NZ_LT009756.1"/>
</dbReference>
<name>A0ABM9VB39_9HYPH</name>
<dbReference type="Pfam" id="PF00672">
    <property type="entry name" value="HAMP"/>
    <property type="match status" value="1"/>
</dbReference>
<dbReference type="SMART" id="SM00283">
    <property type="entry name" value="MA"/>
    <property type="match status" value="1"/>
</dbReference>
<feature type="transmembrane region" description="Helical" evidence="5">
    <location>
        <begin position="14"/>
        <end position="34"/>
    </location>
</feature>
<dbReference type="InterPro" id="IPR032255">
    <property type="entry name" value="HBM"/>
</dbReference>
<evidence type="ECO:0000256" key="3">
    <source>
        <dbReference type="PROSITE-ProRule" id="PRU00284"/>
    </source>
</evidence>
<dbReference type="SMART" id="SM01358">
    <property type="entry name" value="HBM"/>
    <property type="match status" value="1"/>
</dbReference>
<dbReference type="SUPFAM" id="SSF58104">
    <property type="entry name" value="Methyl-accepting chemotaxis protein (MCP) signaling domain"/>
    <property type="match status" value="1"/>
</dbReference>